<dbReference type="AlphaFoldDB" id="A0A0F6YRD3"/>
<dbReference type="EMBL" id="KR152226">
    <property type="protein sequence ID" value="AKF15841.1"/>
    <property type="molecule type" value="Genomic_DNA"/>
</dbReference>
<evidence type="ECO:0000313" key="2">
    <source>
        <dbReference type="EMBL" id="AKF15841.1"/>
    </source>
</evidence>
<feature type="region of interest" description="Disordered" evidence="1">
    <location>
        <begin position="830"/>
        <end position="851"/>
    </location>
</feature>
<name>A0A0F6YRD3_9MICC</name>
<dbReference type="Pfam" id="PF12846">
    <property type="entry name" value="AAA_10"/>
    <property type="match status" value="1"/>
</dbReference>
<dbReference type="InterPro" id="IPR027417">
    <property type="entry name" value="P-loop_NTPase"/>
</dbReference>
<protein>
    <submittedName>
        <fullName evidence="2">AAA-like domain protein</fullName>
    </submittedName>
</protein>
<keyword evidence="2" id="KW-0614">Plasmid</keyword>
<sequence>MKNSLLYLRENLMWTSTGTVWAMWRVHGLPYGFGKGEHKERAMLAHQALFQGLRGEAMLMGLCAELDPAAVVERMLDGVDLEQCPNYLEEVELSLDELETIPVGERAYWLAVPLPSKSITDRLQTLIRSVDGKLREQLALPTWRPTEAEIQALGRTAEHIGRAIPAAFKAIPSSPAEVAWIYAHSQSRGLGSDPTAPAGGEDVQAFTSGASIPEPLVDEGGQSDVSAKERLNPFGRRYVKIASETTAGQASYQVVMALTAGPREGFTFPDDEYVSYIDSLSVNADWIMRMNVLPAKRAAARNKRAEEKLNEEYNQQEGDSHAITGGSTRLDAIAEDLKAYHAALNSSEAEVSVDVAVMFIVGAETPEQAQDQAQMIQAAYSARDFKVITPLGYQESLWWACLPGTPASSVVKKLELLVTGRHLAFGVPLVTDALGTRTGFRLGTNISSSRRSPVFMNIGGLMEADMSGSFAVTGENGSGKSTLLKIVAGNVFDRGGQIVAIDRSDNTEWAALGRLLTEREGSQPTVVELGDTRWSIDPLRLFPGKVAARVTRSLVSVLLGFGSNSAEGRLLGQLLHPDYAQEHQITSMGSLVAHLLSGQGLAGEEPEQTRAIAFGLQNVQSTEFGPLLFDESLPTLDLSSRFLTFCTRGVELPRRHELESAALKAELPVEKVIGRALYALIVAISRVVLYADDSIESLMIVDEAHHATGSPETELELSNVVRYGRKHKAAVALGSHDASTDFGSQQLQALIPVRIVCRSRDSKMAQRNLDWMADMGQDEWVELVTSGLSPLDDNEEVAPERRGEALMRDAYGNVAKIKVLPPLSPARFKAVMSSPPKRGASTETAKELVHA</sequence>
<dbReference type="Gene3D" id="3.40.50.300">
    <property type="entry name" value="P-loop containing nucleotide triphosphate hydrolases"/>
    <property type="match status" value="1"/>
</dbReference>
<dbReference type="RefSeq" id="WP_098471891.1">
    <property type="nucleotide sequence ID" value="NZ_KR152226.1"/>
</dbReference>
<gene>
    <name evidence="2" type="ORF">pJD12_650</name>
</gene>
<proteinExistence type="predicted"/>
<geneLocation type="plasmid" evidence="2">
    <name>pJD12</name>
</geneLocation>
<accession>A0A0F6YRD3</accession>
<dbReference type="CDD" id="cd00267">
    <property type="entry name" value="ABC_ATPase"/>
    <property type="match status" value="1"/>
</dbReference>
<reference evidence="2" key="1">
    <citation type="journal article" date="2015" name="Genome Announc.">
        <title>Complete Genome Sequence of the Linear Plasmid pJD12 Hosted by Micrococcus sp. D12, Isolated from a High-Altitude Volcanic Lake in Argentina.</title>
        <authorList>
            <person name="Dib J.R."/>
            <person name="Angelov A."/>
            <person name="Liebl W."/>
            <person name="Dobber J."/>
            <person name="Voget S."/>
            <person name="Schuldes J."/>
            <person name="Gorriti M."/>
            <person name="Farias M.E."/>
            <person name="Meinhardt F."/>
            <person name="Daniel R."/>
        </authorList>
    </citation>
    <scope>NUCLEOTIDE SEQUENCE</scope>
    <source>
        <strain evidence="2">MG-2010-D12</strain>
        <plasmid evidence="2">pJD12</plasmid>
    </source>
</reference>
<evidence type="ECO:0000256" key="1">
    <source>
        <dbReference type="SAM" id="MobiDB-lite"/>
    </source>
</evidence>
<dbReference type="SUPFAM" id="SSF52540">
    <property type="entry name" value="P-loop containing nucleoside triphosphate hydrolases"/>
    <property type="match status" value="1"/>
</dbReference>
<organism evidence="2">
    <name type="scientific">Micrococcus sp. MG-2010-D12</name>
    <dbReference type="NCBI Taxonomy" id="936902"/>
    <lineage>
        <taxon>Bacteria</taxon>
        <taxon>Bacillati</taxon>
        <taxon>Actinomycetota</taxon>
        <taxon>Actinomycetes</taxon>
        <taxon>Micrococcales</taxon>
        <taxon>Micrococcaceae</taxon>
        <taxon>Micrococcus</taxon>
    </lineage>
</organism>